<feature type="region of interest" description="Disordered" evidence="1">
    <location>
        <begin position="1"/>
        <end position="26"/>
    </location>
</feature>
<organism evidence="2 3">
    <name type="scientific">Phaeodactylum tricornutum (strain CCAP 1055/1)</name>
    <dbReference type="NCBI Taxonomy" id="556484"/>
    <lineage>
        <taxon>Eukaryota</taxon>
        <taxon>Sar</taxon>
        <taxon>Stramenopiles</taxon>
        <taxon>Ochrophyta</taxon>
        <taxon>Bacillariophyta</taxon>
        <taxon>Bacillariophyceae</taxon>
        <taxon>Bacillariophycidae</taxon>
        <taxon>Naviculales</taxon>
        <taxon>Phaeodactylaceae</taxon>
        <taxon>Phaeodactylum</taxon>
    </lineage>
</organism>
<gene>
    <name evidence="2" type="ORF">PHATRDRAFT_44293</name>
</gene>
<dbReference type="EMBL" id="CM000607">
    <property type="protein sequence ID" value="EEC49839.1"/>
    <property type="molecule type" value="Genomic_DNA"/>
</dbReference>
<dbReference type="OrthoDB" id="49437at2759"/>
<proteinExistence type="predicted"/>
<dbReference type="Gene3D" id="1.20.58.80">
    <property type="entry name" value="Phosphotransferase system, lactose/cellobiose-type IIA subunit"/>
    <property type="match status" value="1"/>
</dbReference>
<protein>
    <submittedName>
        <fullName evidence="2">Uncharacterized protein</fullName>
    </submittedName>
</protein>
<reference evidence="3" key="2">
    <citation type="submission" date="2008-08" db="EMBL/GenBank/DDBJ databases">
        <authorList>
            <consortium name="Diatom Consortium"/>
            <person name="Grigoriev I."/>
            <person name="Grimwood J."/>
            <person name="Kuo A."/>
            <person name="Otillar R.P."/>
            <person name="Salamov A."/>
            <person name="Detter J.C."/>
            <person name="Lindquist E."/>
            <person name="Shapiro H."/>
            <person name="Lucas S."/>
            <person name="Glavina del Rio T."/>
            <person name="Pitluck S."/>
            <person name="Rokhsar D."/>
            <person name="Bowler C."/>
        </authorList>
    </citation>
    <scope>GENOME REANNOTATION</scope>
    <source>
        <strain evidence="3">CCAP 1055/1</strain>
    </source>
</reference>
<dbReference type="PaxDb" id="2850-Phatr44293"/>
<evidence type="ECO:0000256" key="1">
    <source>
        <dbReference type="SAM" id="MobiDB-lite"/>
    </source>
</evidence>
<feature type="region of interest" description="Disordered" evidence="1">
    <location>
        <begin position="230"/>
        <end position="411"/>
    </location>
</feature>
<dbReference type="GeneID" id="7197958"/>
<evidence type="ECO:0000313" key="2">
    <source>
        <dbReference type="EMBL" id="EEC49839.1"/>
    </source>
</evidence>
<keyword evidence="3" id="KW-1185">Reference proteome</keyword>
<feature type="compositionally biased region" description="Polar residues" evidence="1">
    <location>
        <begin position="231"/>
        <end position="242"/>
    </location>
</feature>
<dbReference type="KEGG" id="pti:PHATRDRAFT_44293"/>
<accession>B7FTL6</accession>
<dbReference type="HOGENOM" id="CLU_456718_0_0_1"/>
<sequence length="598" mass="68142">MSRHSVPASIATYQKRSSARKSEPVLPRSFTLHRDYDSPLGCEDATEVEKRYRQNNVHPSTLHGHQTERQISPNAVVNRDTTSISSSQESLKKAEEWRRPGKTFRNRIIAEDEKKEGGLANLSISRVKPASIIRYYDVANQVLDQFVNHPIANRAELEKAYLLGTRLVKFLSTVLPTHPDYMLGATALERDQSHEQLLQLIQFLDQMARIIDEQEHSAYISRVLEQHQRKTPFQESTWSQEKAGSYGTDLTPKHAPKKDTSAWMAHSFGEEDRGLSPPVHRNPASVMEYTERSSRESLPSYTEHQMQRPSHRKDSSFGTTATMSLSRSSVDANSAIDPTDWPVPDFRQHSPPPRNQPRHALERATDGSCPAQGYLCKRRPGMRALVDEGDPKPSPSRGRTSGRHKQEVAKDGWPAWDIPNVEQRPKGILHKSNEKSSYRSAQMLHTRQHWNGSSIEAQNVPTSIHLVDFTHVRDETRGTTKNIPQMGNKNEQVSTAQRLQQQERTLMAKHHERFFESIPRTSQMGDYADFVDWMDSKQRPGKSLHSKKSGKQEGSLANESLQFAYMNDNNKGEATMGLSKRERVFQPFRNCVKFLLEP</sequence>
<feature type="compositionally biased region" description="Polar residues" evidence="1">
    <location>
        <begin position="296"/>
        <end position="308"/>
    </location>
</feature>
<name>B7FTL6_PHATC</name>
<evidence type="ECO:0000313" key="3">
    <source>
        <dbReference type="Proteomes" id="UP000000759"/>
    </source>
</evidence>
<reference evidence="2 3" key="1">
    <citation type="journal article" date="2008" name="Nature">
        <title>The Phaeodactylum genome reveals the evolutionary history of diatom genomes.</title>
        <authorList>
            <person name="Bowler C."/>
            <person name="Allen A.E."/>
            <person name="Badger J.H."/>
            <person name="Grimwood J."/>
            <person name="Jabbari K."/>
            <person name="Kuo A."/>
            <person name="Maheswari U."/>
            <person name="Martens C."/>
            <person name="Maumus F."/>
            <person name="Otillar R.P."/>
            <person name="Rayko E."/>
            <person name="Salamov A."/>
            <person name="Vandepoele K."/>
            <person name="Beszteri B."/>
            <person name="Gruber A."/>
            <person name="Heijde M."/>
            <person name="Katinka M."/>
            <person name="Mock T."/>
            <person name="Valentin K."/>
            <person name="Verret F."/>
            <person name="Berges J.A."/>
            <person name="Brownlee C."/>
            <person name="Cadoret J.P."/>
            <person name="Chiovitti A."/>
            <person name="Choi C.J."/>
            <person name="Coesel S."/>
            <person name="De Martino A."/>
            <person name="Detter J.C."/>
            <person name="Durkin C."/>
            <person name="Falciatore A."/>
            <person name="Fournet J."/>
            <person name="Haruta M."/>
            <person name="Huysman M.J."/>
            <person name="Jenkins B.D."/>
            <person name="Jiroutova K."/>
            <person name="Jorgensen R.E."/>
            <person name="Joubert Y."/>
            <person name="Kaplan A."/>
            <person name="Kroger N."/>
            <person name="Kroth P.G."/>
            <person name="La Roche J."/>
            <person name="Lindquist E."/>
            <person name="Lommer M."/>
            <person name="Martin-Jezequel V."/>
            <person name="Lopez P.J."/>
            <person name="Lucas S."/>
            <person name="Mangogna M."/>
            <person name="McGinnis K."/>
            <person name="Medlin L.K."/>
            <person name="Montsant A."/>
            <person name="Oudot-Le Secq M.P."/>
            <person name="Napoli C."/>
            <person name="Obornik M."/>
            <person name="Parker M.S."/>
            <person name="Petit J.L."/>
            <person name="Porcel B.M."/>
            <person name="Poulsen N."/>
            <person name="Robison M."/>
            <person name="Rychlewski L."/>
            <person name="Rynearson T.A."/>
            <person name="Schmutz J."/>
            <person name="Shapiro H."/>
            <person name="Siaut M."/>
            <person name="Stanley M."/>
            <person name="Sussman M.R."/>
            <person name="Taylor A.R."/>
            <person name="Vardi A."/>
            <person name="von Dassow P."/>
            <person name="Vyverman W."/>
            <person name="Willis A."/>
            <person name="Wyrwicz L.S."/>
            <person name="Rokhsar D.S."/>
            <person name="Weissenbach J."/>
            <person name="Armbrust E.V."/>
            <person name="Green B.R."/>
            <person name="Van de Peer Y."/>
            <person name="Grigoriev I.V."/>
        </authorList>
    </citation>
    <scope>NUCLEOTIDE SEQUENCE [LARGE SCALE GENOMIC DNA]</scope>
    <source>
        <strain evidence="2 3">CCAP 1055/1</strain>
    </source>
</reference>
<dbReference type="InParanoid" id="B7FTL6"/>
<dbReference type="RefSeq" id="XP_002178174.1">
    <property type="nucleotide sequence ID" value="XM_002178138.1"/>
</dbReference>
<dbReference type="AlphaFoldDB" id="B7FTL6"/>
<dbReference type="Proteomes" id="UP000000759">
    <property type="component" value="Chromosome 4"/>
</dbReference>
<feature type="compositionally biased region" description="Polar residues" evidence="1">
    <location>
        <begin position="316"/>
        <end position="332"/>
    </location>
</feature>